<comment type="caution">
    <text evidence="2">The sequence shown here is derived from an EMBL/GenBank/DDBJ whole genome shotgun (WGS) entry which is preliminary data.</text>
</comment>
<keyword evidence="1" id="KW-0732">Signal</keyword>
<accession>A0ABV5ILJ5</accession>
<evidence type="ECO:0000313" key="3">
    <source>
        <dbReference type="Proteomes" id="UP001589647"/>
    </source>
</evidence>
<keyword evidence="3" id="KW-1185">Reference proteome</keyword>
<name>A0ABV5ILJ5_9ACTN</name>
<dbReference type="EMBL" id="JBHMEI010000029">
    <property type="protein sequence ID" value="MFB9205418.1"/>
    <property type="molecule type" value="Genomic_DNA"/>
</dbReference>
<organism evidence="2 3">
    <name type="scientific">Nonomuraea spiralis</name>
    <dbReference type="NCBI Taxonomy" id="46182"/>
    <lineage>
        <taxon>Bacteria</taxon>
        <taxon>Bacillati</taxon>
        <taxon>Actinomycetota</taxon>
        <taxon>Actinomycetes</taxon>
        <taxon>Streptosporangiales</taxon>
        <taxon>Streptosporangiaceae</taxon>
        <taxon>Nonomuraea</taxon>
    </lineage>
</organism>
<sequence length="89" mass="9370">MSIKKIMVLVGAASTLLLAAPPAMAASSNATVTATAPSSEAGILSWRYYGTYDNLVTCQAAGIVAVFWDGYADYHCDGDGDGSYELWVR</sequence>
<dbReference type="Proteomes" id="UP001589647">
    <property type="component" value="Unassembled WGS sequence"/>
</dbReference>
<evidence type="ECO:0008006" key="4">
    <source>
        <dbReference type="Google" id="ProtNLM"/>
    </source>
</evidence>
<gene>
    <name evidence="2" type="ORF">ACFFV7_29780</name>
</gene>
<reference evidence="2 3" key="1">
    <citation type="submission" date="2024-09" db="EMBL/GenBank/DDBJ databases">
        <authorList>
            <person name="Sun Q."/>
            <person name="Mori K."/>
        </authorList>
    </citation>
    <scope>NUCLEOTIDE SEQUENCE [LARGE SCALE GENOMIC DNA]</scope>
    <source>
        <strain evidence="2 3">CCM 3426</strain>
    </source>
</reference>
<evidence type="ECO:0000256" key="1">
    <source>
        <dbReference type="SAM" id="SignalP"/>
    </source>
</evidence>
<feature type="chain" id="PRO_5047262782" description="Secreted protein" evidence="1">
    <location>
        <begin position="26"/>
        <end position="89"/>
    </location>
</feature>
<proteinExistence type="predicted"/>
<feature type="signal peptide" evidence="1">
    <location>
        <begin position="1"/>
        <end position="25"/>
    </location>
</feature>
<protein>
    <recommendedName>
        <fullName evidence="4">Secreted protein</fullName>
    </recommendedName>
</protein>
<dbReference type="RefSeq" id="WP_189652141.1">
    <property type="nucleotide sequence ID" value="NZ_BMRC01000025.1"/>
</dbReference>
<evidence type="ECO:0000313" key="2">
    <source>
        <dbReference type="EMBL" id="MFB9205418.1"/>
    </source>
</evidence>